<evidence type="ECO:0000313" key="2">
    <source>
        <dbReference type="Proteomes" id="UP000193144"/>
    </source>
</evidence>
<organism evidence="1 2">
    <name type="scientific">Clohesyomyces aquaticus</name>
    <dbReference type="NCBI Taxonomy" id="1231657"/>
    <lineage>
        <taxon>Eukaryota</taxon>
        <taxon>Fungi</taxon>
        <taxon>Dikarya</taxon>
        <taxon>Ascomycota</taxon>
        <taxon>Pezizomycotina</taxon>
        <taxon>Dothideomycetes</taxon>
        <taxon>Pleosporomycetidae</taxon>
        <taxon>Pleosporales</taxon>
        <taxon>Lindgomycetaceae</taxon>
        <taxon>Clohesyomyces</taxon>
    </lineage>
</organism>
<keyword evidence="2" id="KW-1185">Reference proteome</keyword>
<protein>
    <recommendedName>
        <fullName evidence="3">Heterokaryon incompatibility domain-containing protein</fullName>
    </recommendedName>
</protein>
<accession>A0A1Y1ZAM2</accession>
<sequence length="76" mass="8453">RSAFRTANGHIGLGPRAMRPGDVTVALVGGAVPFILRPRDGYHLLVGECYVHGVMYEELLDQGEDNIKGLEWFHIY</sequence>
<comment type="caution">
    <text evidence="1">The sequence shown here is derived from an EMBL/GenBank/DDBJ whole genome shotgun (WGS) entry which is preliminary data.</text>
</comment>
<proteinExistence type="predicted"/>
<evidence type="ECO:0000313" key="1">
    <source>
        <dbReference type="EMBL" id="ORY07047.1"/>
    </source>
</evidence>
<dbReference type="EMBL" id="MCFA01000112">
    <property type="protein sequence ID" value="ORY07047.1"/>
    <property type="molecule type" value="Genomic_DNA"/>
</dbReference>
<dbReference type="OrthoDB" id="2157530at2759"/>
<name>A0A1Y1ZAM2_9PLEO</name>
<dbReference type="Proteomes" id="UP000193144">
    <property type="component" value="Unassembled WGS sequence"/>
</dbReference>
<gene>
    <name evidence="1" type="ORF">BCR34DRAFT_489753</name>
</gene>
<dbReference type="AlphaFoldDB" id="A0A1Y1ZAM2"/>
<reference evidence="1 2" key="1">
    <citation type="submission" date="2016-07" db="EMBL/GenBank/DDBJ databases">
        <title>Pervasive Adenine N6-methylation of Active Genes in Fungi.</title>
        <authorList>
            <consortium name="DOE Joint Genome Institute"/>
            <person name="Mondo S.J."/>
            <person name="Dannebaum R.O."/>
            <person name="Kuo R.C."/>
            <person name="Labutti K."/>
            <person name="Haridas S."/>
            <person name="Kuo A."/>
            <person name="Salamov A."/>
            <person name="Ahrendt S.R."/>
            <person name="Lipzen A."/>
            <person name="Sullivan W."/>
            <person name="Andreopoulos W.B."/>
            <person name="Clum A."/>
            <person name="Lindquist E."/>
            <person name="Daum C."/>
            <person name="Ramamoorthy G.K."/>
            <person name="Gryganskyi A."/>
            <person name="Culley D."/>
            <person name="Magnuson J.K."/>
            <person name="James T.Y."/>
            <person name="O'Malley M.A."/>
            <person name="Stajich J.E."/>
            <person name="Spatafora J.W."/>
            <person name="Visel A."/>
            <person name="Grigoriev I.V."/>
        </authorList>
    </citation>
    <scope>NUCLEOTIDE SEQUENCE [LARGE SCALE GENOMIC DNA]</scope>
    <source>
        <strain evidence="1 2">CBS 115471</strain>
    </source>
</reference>
<feature type="non-terminal residue" evidence="1">
    <location>
        <position position="1"/>
    </location>
</feature>
<dbReference type="STRING" id="1231657.A0A1Y1ZAM2"/>
<evidence type="ECO:0008006" key="3">
    <source>
        <dbReference type="Google" id="ProtNLM"/>
    </source>
</evidence>
<dbReference type="Pfam" id="PF26639">
    <property type="entry name" value="Het-6_barrel"/>
    <property type="match status" value="1"/>
</dbReference>